<reference evidence="3" key="1">
    <citation type="journal article" date="2017" name="Nat. Microbiol.">
        <title>Global analysis of biosynthetic gene clusters reveals vast potential of secondary metabolite production in Penicillium species.</title>
        <authorList>
            <person name="Nielsen J.C."/>
            <person name="Grijseels S."/>
            <person name="Prigent S."/>
            <person name="Ji B."/>
            <person name="Dainat J."/>
            <person name="Nielsen K.F."/>
            <person name="Frisvad J.C."/>
            <person name="Workman M."/>
            <person name="Nielsen J."/>
        </authorList>
    </citation>
    <scope>NUCLEOTIDE SEQUENCE [LARGE SCALE GENOMIC DNA]</scope>
    <source>
        <strain evidence="3">IBT 31811</strain>
    </source>
</reference>
<evidence type="ECO:0000313" key="3">
    <source>
        <dbReference type="Proteomes" id="UP000191672"/>
    </source>
</evidence>
<keyword evidence="3" id="KW-1185">Reference proteome</keyword>
<dbReference type="SUPFAM" id="SSF55811">
    <property type="entry name" value="Nudix"/>
    <property type="match status" value="1"/>
</dbReference>
<dbReference type="Pfam" id="PF00293">
    <property type="entry name" value="NUDIX"/>
    <property type="match status" value="1"/>
</dbReference>
<sequence length="230" mass="26076">MSTGIKNAGFLLGYHSIPEPINAAIINVPLHRLKELFPGIQRSTAMAVMFSYHPDSPSKRRVLLIKRNGKESSWGNTWETGGGTPDEEDPTIIHSAARKNGEETQIWPSRIAGNAFTCSFYHRDRKTGNIVLMRTLGFIIIDNEETMAQRVWSSEMKQPVGQSSVEISDEHLDHCWFTEDEVRSAALYEQATSQDPLAMLLAKRDMVLLAFELFRQSQREKWPSSIDIVR</sequence>
<evidence type="ECO:0000259" key="1">
    <source>
        <dbReference type="PROSITE" id="PS51462"/>
    </source>
</evidence>
<dbReference type="STRING" id="416450.A0A1V6PC47"/>
<protein>
    <recommendedName>
        <fullName evidence="1">Nudix hydrolase domain-containing protein</fullName>
    </recommendedName>
</protein>
<dbReference type="InterPro" id="IPR015797">
    <property type="entry name" value="NUDIX_hydrolase-like_dom_sf"/>
</dbReference>
<dbReference type="Proteomes" id="UP000191672">
    <property type="component" value="Unassembled WGS sequence"/>
</dbReference>
<gene>
    <name evidence="2" type="ORF">PENANT_c186G10978</name>
</gene>
<dbReference type="OrthoDB" id="276276at2759"/>
<name>A0A1V6PC47_9EURO</name>
<accession>A0A1V6PC47</accession>
<feature type="domain" description="Nudix hydrolase" evidence="1">
    <location>
        <begin position="40"/>
        <end position="201"/>
    </location>
</feature>
<comment type="caution">
    <text evidence="2">The sequence shown here is derived from an EMBL/GenBank/DDBJ whole genome shotgun (WGS) entry which is preliminary data.</text>
</comment>
<dbReference type="PROSITE" id="PS51462">
    <property type="entry name" value="NUDIX"/>
    <property type="match status" value="1"/>
</dbReference>
<organism evidence="2 3">
    <name type="scientific">Penicillium antarcticum</name>
    <dbReference type="NCBI Taxonomy" id="416450"/>
    <lineage>
        <taxon>Eukaryota</taxon>
        <taxon>Fungi</taxon>
        <taxon>Dikarya</taxon>
        <taxon>Ascomycota</taxon>
        <taxon>Pezizomycotina</taxon>
        <taxon>Eurotiomycetes</taxon>
        <taxon>Eurotiomycetidae</taxon>
        <taxon>Eurotiales</taxon>
        <taxon>Aspergillaceae</taxon>
        <taxon>Penicillium</taxon>
    </lineage>
</organism>
<feature type="non-terminal residue" evidence="2">
    <location>
        <position position="230"/>
    </location>
</feature>
<dbReference type="EMBL" id="MDYN01000186">
    <property type="protein sequence ID" value="OQD74222.1"/>
    <property type="molecule type" value="Genomic_DNA"/>
</dbReference>
<dbReference type="Gene3D" id="3.90.79.10">
    <property type="entry name" value="Nucleoside Triphosphate Pyrophosphohydrolase"/>
    <property type="match status" value="1"/>
</dbReference>
<evidence type="ECO:0000313" key="2">
    <source>
        <dbReference type="EMBL" id="OQD74222.1"/>
    </source>
</evidence>
<proteinExistence type="predicted"/>
<dbReference type="AlphaFoldDB" id="A0A1V6PC47"/>
<dbReference type="InterPro" id="IPR000086">
    <property type="entry name" value="NUDIX_hydrolase_dom"/>
</dbReference>